<sequence>MPLFLIEKDSSTKIPKDCSLEEAKAFLEQGFGVQRIGENGELLPLDENPYIDPSYEEKLKTHQEAEQAEEAGSDDAPDEVQAEQAPDPAPARKTAKKGK</sequence>
<evidence type="ECO:0000256" key="1">
    <source>
        <dbReference type="SAM" id="MobiDB-lite"/>
    </source>
</evidence>
<feature type="compositionally biased region" description="Acidic residues" evidence="1">
    <location>
        <begin position="66"/>
        <end position="81"/>
    </location>
</feature>
<accession>A0A0U3MR01</accession>
<feature type="region of interest" description="Disordered" evidence="1">
    <location>
        <begin position="43"/>
        <end position="99"/>
    </location>
</feature>
<dbReference type="STRING" id="76731.RD2015_2226"/>
<keyword evidence="3" id="KW-1185">Reference proteome</keyword>
<evidence type="ECO:0000313" key="2">
    <source>
        <dbReference type="EMBL" id="ALV06698.1"/>
    </source>
</evidence>
<gene>
    <name evidence="2" type="ORF">RD2015_2226</name>
</gene>
<dbReference type="KEGG" id="rdp:RD2015_2226"/>
<name>A0A0U3MR01_9BURK</name>
<reference evidence="2 3" key="1">
    <citation type="submission" date="2015-12" db="EMBL/GenBank/DDBJ databases">
        <title>Complete genome of Roseateles depolymerans KCTC 42856.</title>
        <authorList>
            <person name="Kim K.M."/>
        </authorList>
    </citation>
    <scope>NUCLEOTIDE SEQUENCE [LARGE SCALE GENOMIC DNA]</scope>
    <source>
        <strain evidence="2 3">KCTC 42856</strain>
    </source>
</reference>
<organism evidence="2 3">
    <name type="scientific">Roseateles depolymerans</name>
    <dbReference type="NCBI Taxonomy" id="76731"/>
    <lineage>
        <taxon>Bacteria</taxon>
        <taxon>Pseudomonadati</taxon>
        <taxon>Pseudomonadota</taxon>
        <taxon>Betaproteobacteria</taxon>
        <taxon>Burkholderiales</taxon>
        <taxon>Sphaerotilaceae</taxon>
        <taxon>Roseateles</taxon>
    </lineage>
</organism>
<dbReference type="Proteomes" id="UP000060699">
    <property type="component" value="Chromosome"/>
</dbReference>
<feature type="compositionally biased region" description="Basic and acidic residues" evidence="1">
    <location>
        <begin position="55"/>
        <end position="65"/>
    </location>
</feature>
<dbReference type="AlphaFoldDB" id="A0A0U3MR01"/>
<proteinExistence type="predicted"/>
<evidence type="ECO:0000313" key="3">
    <source>
        <dbReference type="Proteomes" id="UP000060699"/>
    </source>
</evidence>
<dbReference type="EMBL" id="CP013729">
    <property type="protein sequence ID" value="ALV06698.1"/>
    <property type="molecule type" value="Genomic_DNA"/>
</dbReference>
<dbReference type="RefSeq" id="WP_058934936.1">
    <property type="nucleotide sequence ID" value="NZ_CP013729.1"/>
</dbReference>
<protein>
    <submittedName>
        <fullName evidence="2">Uncharacterized protein</fullName>
    </submittedName>
</protein>